<evidence type="ECO:0000256" key="1">
    <source>
        <dbReference type="ARBA" id="ARBA00024332"/>
    </source>
</evidence>
<keyword evidence="4" id="KW-1185">Reference proteome</keyword>
<dbReference type="GO" id="GO:0048487">
    <property type="term" value="F:beta-tubulin binding"/>
    <property type="evidence" value="ECO:0007669"/>
    <property type="project" value="TreeGrafter"/>
</dbReference>
<dbReference type="GO" id="GO:0008017">
    <property type="term" value="F:microtubule binding"/>
    <property type="evidence" value="ECO:0007669"/>
    <property type="project" value="TreeGrafter"/>
</dbReference>
<reference evidence="3 4" key="1">
    <citation type="submission" date="2016-04" db="EMBL/GenBank/DDBJ databases">
        <title>The genome of Intoshia linei affirms orthonectids as highly simplified spiralians.</title>
        <authorList>
            <person name="Mikhailov K.V."/>
            <person name="Slusarev G.S."/>
            <person name="Nikitin M.A."/>
            <person name="Logacheva M.D."/>
            <person name="Penin A."/>
            <person name="Aleoshin V."/>
            <person name="Panchin Y.V."/>
        </authorList>
    </citation>
    <scope>NUCLEOTIDE SEQUENCE [LARGE SCALE GENOMIC DNA]</scope>
    <source>
        <strain evidence="3">Intl2013</strain>
        <tissue evidence="3">Whole animal</tissue>
    </source>
</reference>
<name>A0A177ATM3_9BILA</name>
<feature type="domain" description="IC97/Casc1 N-terminal" evidence="2">
    <location>
        <begin position="58"/>
        <end position="216"/>
    </location>
</feature>
<proteinExistence type="inferred from homology"/>
<protein>
    <recommendedName>
        <fullName evidence="2">IC97/Casc1 N-terminal domain-containing protein</fullName>
    </recommendedName>
</protein>
<comment type="caution">
    <text evidence="3">The sequence shown here is derived from an EMBL/GenBank/DDBJ whole genome shotgun (WGS) entry which is preliminary data.</text>
</comment>
<sequence>MLSSNSKRTKSSKLFLENSSISGISDIDVNLEAIKLEEAITDLVQFVKDNENENIKHHKVKLIEFGDICNEFMMAIKYTKRKKKSAEDWNRYANLYTYPESENMAQVNTYIGIVRDTKYEESFGTLLEKLSSIIALRKTIEKNLKNNDYSEFKFTEFTEIKDKLENLVYFKLDEITQTELSNANDNIDTETLNYRESFKSKYIDVDMWGNIAHNLRLKWINFNMEKTLKIKIPPYILVNSYAIRCIFWKMDLLSEHCEYSKFKVKKPTAEKSSLVTVLEEDMNETTSQNSENVSKDSLTKKIDKIGINAENCTNVSVKILKINSDNVMNDAIDKKELDVSSEETWSEYEDQNSTDDYEEFMGQDHIIDLRAYSIVDKIFQLDLIQLPDIKRSVGKWQMREVVEGTVKYVSYSAENKVKTNSSRKNSKRSSDSMNDDTGNYKKSRIIIQYSFSNDVCIYQEPLVAYWSVKDKNWSTNDINIMSFNEDEKIITFDVSKFGIYAFFQDSIM</sequence>
<gene>
    <name evidence="3" type="ORF">A3Q56_06934</name>
</gene>
<dbReference type="GO" id="GO:0005930">
    <property type="term" value="C:axoneme"/>
    <property type="evidence" value="ECO:0007669"/>
    <property type="project" value="TreeGrafter"/>
</dbReference>
<dbReference type="Pfam" id="PF15927">
    <property type="entry name" value="Casc1_N"/>
    <property type="match status" value="1"/>
</dbReference>
<evidence type="ECO:0000313" key="4">
    <source>
        <dbReference type="Proteomes" id="UP000078046"/>
    </source>
</evidence>
<dbReference type="InterPro" id="IPR023247">
    <property type="entry name" value="IC97/Dnai7-like"/>
</dbReference>
<dbReference type="PRINTS" id="PR02043">
    <property type="entry name" value="CANCERSCCP1"/>
</dbReference>
<dbReference type="InterPro" id="IPR031826">
    <property type="entry name" value="IC97/Casc1_N"/>
</dbReference>
<dbReference type="PANTHER" id="PTHR20929">
    <property type="entry name" value="LUNG ADENOMA SUSCEPTIBILITY 1-RELATED"/>
    <property type="match status" value="1"/>
</dbReference>
<dbReference type="Proteomes" id="UP000078046">
    <property type="component" value="Unassembled WGS sequence"/>
</dbReference>
<organism evidence="3 4">
    <name type="scientific">Intoshia linei</name>
    <dbReference type="NCBI Taxonomy" id="1819745"/>
    <lineage>
        <taxon>Eukaryota</taxon>
        <taxon>Metazoa</taxon>
        <taxon>Spiralia</taxon>
        <taxon>Lophotrochozoa</taxon>
        <taxon>Mesozoa</taxon>
        <taxon>Orthonectida</taxon>
        <taxon>Rhopaluridae</taxon>
        <taxon>Intoshia</taxon>
    </lineage>
</organism>
<dbReference type="AlphaFoldDB" id="A0A177ATM3"/>
<dbReference type="OrthoDB" id="297923at2759"/>
<accession>A0A177ATM3</accession>
<evidence type="ECO:0000259" key="2">
    <source>
        <dbReference type="Pfam" id="PF15927"/>
    </source>
</evidence>
<dbReference type="PANTHER" id="PTHR20929:SF11">
    <property type="entry name" value="DYNEIN AXONEMAL INTERMEDIATE CHAIN 7"/>
    <property type="match status" value="1"/>
</dbReference>
<comment type="similarity">
    <text evidence="1">Belongs to the DNAI7 family.</text>
</comment>
<evidence type="ECO:0000313" key="3">
    <source>
        <dbReference type="EMBL" id="OAF65356.1"/>
    </source>
</evidence>
<feature type="non-terminal residue" evidence="3">
    <location>
        <position position="508"/>
    </location>
</feature>
<dbReference type="EMBL" id="LWCA01001332">
    <property type="protein sequence ID" value="OAF65356.1"/>
    <property type="molecule type" value="Genomic_DNA"/>
</dbReference>